<comment type="caution">
    <text evidence="2">The sequence shown here is derived from an EMBL/GenBank/DDBJ whole genome shotgun (WGS) entry which is preliminary data.</text>
</comment>
<evidence type="ECO:0008006" key="4">
    <source>
        <dbReference type="Google" id="ProtNLM"/>
    </source>
</evidence>
<feature type="signal peptide" evidence="1">
    <location>
        <begin position="1"/>
        <end position="22"/>
    </location>
</feature>
<evidence type="ECO:0000313" key="3">
    <source>
        <dbReference type="Proteomes" id="UP000031036"/>
    </source>
</evidence>
<reference evidence="2 3" key="1">
    <citation type="submission" date="2014-11" db="EMBL/GenBank/DDBJ databases">
        <title>Genetic blueprint of the zoonotic pathogen Toxocara canis.</title>
        <authorList>
            <person name="Zhu X.-Q."/>
            <person name="Korhonen P.K."/>
            <person name="Cai H."/>
            <person name="Young N.D."/>
            <person name="Nejsum P."/>
            <person name="von Samson-Himmelstjerna G."/>
            <person name="Boag P.R."/>
            <person name="Tan P."/>
            <person name="Li Q."/>
            <person name="Min J."/>
            <person name="Yang Y."/>
            <person name="Wang X."/>
            <person name="Fang X."/>
            <person name="Hall R.S."/>
            <person name="Hofmann A."/>
            <person name="Sternberg P.W."/>
            <person name="Jex A.R."/>
            <person name="Gasser R.B."/>
        </authorList>
    </citation>
    <scope>NUCLEOTIDE SEQUENCE [LARGE SCALE GENOMIC DNA]</scope>
    <source>
        <strain evidence="2">PN_DK_2014</strain>
    </source>
</reference>
<dbReference type="Proteomes" id="UP000031036">
    <property type="component" value="Unassembled WGS sequence"/>
</dbReference>
<keyword evidence="1" id="KW-0732">Signal</keyword>
<keyword evidence="3" id="KW-1185">Reference proteome</keyword>
<evidence type="ECO:0000313" key="2">
    <source>
        <dbReference type="EMBL" id="KHN86967.1"/>
    </source>
</evidence>
<sequence length="111" mass="12105">MVVLGGLNFVVTSLLIFGSERSCNVYDVAGLAANHIDNNRGKRSFAVPYLIVGVNMECLVRTKRVIIAGGSNVTLASAVRKSSVDERHPRHKTTAEMVACSDRCHERFRSG</sequence>
<protein>
    <recommendedName>
        <fullName evidence="4">Secreted protein</fullName>
    </recommendedName>
</protein>
<proteinExistence type="predicted"/>
<name>A0A0B2W023_TOXCA</name>
<accession>A0A0B2W023</accession>
<gene>
    <name evidence="2" type="ORF">Tcan_06648</name>
</gene>
<dbReference type="EMBL" id="JPKZ01000492">
    <property type="protein sequence ID" value="KHN86967.1"/>
    <property type="molecule type" value="Genomic_DNA"/>
</dbReference>
<organism evidence="2 3">
    <name type="scientific">Toxocara canis</name>
    <name type="common">Canine roundworm</name>
    <dbReference type="NCBI Taxonomy" id="6265"/>
    <lineage>
        <taxon>Eukaryota</taxon>
        <taxon>Metazoa</taxon>
        <taxon>Ecdysozoa</taxon>
        <taxon>Nematoda</taxon>
        <taxon>Chromadorea</taxon>
        <taxon>Rhabditida</taxon>
        <taxon>Spirurina</taxon>
        <taxon>Ascaridomorpha</taxon>
        <taxon>Ascaridoidea</taxon>
        <taxon>Toxocaridae</taxon>
        <taxon>Toxocara</taxon>
    </lineage>
</organism>
<dbReference type="AlphaFoldDB" id="A0A0B2W023"/>
<feature type="chain" id="PRO_5002077825" description="Secreted protein" evidence="1">
    <location>
        <begin position="23"/>
        <end position="111"/>
    </location>
</feature>
<evidence type="ECO:0000256" key="1">
    <source>
        <dbReference type="SAM" id="SignalP"/>
    </source>
</evidence>